<keyword evidence="6" id="KW-0732">Signal</keyword>
<dbReference type="Pfam" id="PF17803">
    <property type="entry name" value="Cadherin_4"/>
    <property type="match status" value="1"/>
</dbReference>
<dbReference type="Gene3D" id="3.40.50.200">
    <property type="entry name" value="Peptidase S8/S53 domain"/>
    <property type="match status" value="1"/>
</dbReference>
<dbReference type="InterPro" id="IPR023827">
    <property type="entry name" value="Peptidase_S8_Asp-AS"/>
</dbReference>
<feature type="active site" description="Charge relay system" evidence="5">
    <location>
        <position position="236"/>
    </location>
</feature>
<dbReference type="InterPro" id="IPR000209">
    <property type="entry name" value="Peptidase_S8/S53_dom"/>
</dbReference>
<keyword evidence="3 5" id="KW-0378">Hydrolase</keyword>
<dbReference type="InterPro" id="IPR036852">
    <property type="entry name" value="Peptidase_S8/S53_dom_sf"/>
</dbReference>
<evidence type="ECO:0000256" key="3">
    <source>
        <dbReference type="ARBA" id="ARBA00022801"/>
    </source>
</evidence>
<evidence type="ECO:0000313" key="9">
    <source>
        <dbReference type="EMBL" id="MBN0987524.1"/>
    </source>
</evidence>
<keyword evidence="10" id="KW-1185">Reference proteome</keyword>
<keyword evidence="4 5" id="KW-0720">Serine protease</keyword>
<keyword evidence="2 5" id="KW-0645">Protease</keyword>
<sequence length="682" mass="72956">MKTTTWPLFRPVCFSATLLFSVLSHAAVISEELQLQLDATGSFDPVPVILQFNDQNSSQQALRQIRKALRQQLKTDTQLSKTERKQLRRLLRSEVIQSLRQQLINSRKQLDPLLDFSAQGQIKDLWLINSVALTLPAYMVEALAQLPQVSSLRADLLTAAPGQAYTPPSTPEWNVSSINVPSLWSQGITGDNIVVAIIDSGVDGAHPDLAGRFRGGSSDWLDMHSSSTTPIDGFGHGTNVTGLILGGDGSGTALGMAPNAQWIAARVFDNTGYAALSDLHAGLQWALDPDGDPNTDDAPDIVNNSWGLYDTSVSCNTEFQTDIQALKDSDIAVTFAAGNSGPSSNSSLSPANLPGIMSVGSLQLNPDSSLTVARSSSRGPSPCDANAVFPTVAAPGIDVQTTGMSYGSGQPYTEWVGGTSFAVAHVSGVMALLKSAVPTATVAQLEQAINETAADIDLPGPDNNSGYGLVDAQAAYLRLLELTQPANSAPLALPDRYSVDQYGKVFIPIRNGLLSNDSDADQDKLTAHLVRGPLNGSLNLDSNGSFIYRNRKAAQSDNFIYVASDGQAYSEEITVTLKIISGDTNVVNHAPSAIEDFYWVYRDRTSILDVITNDTDAEDNIDPTTVTVVIPPTNGGTLISNPDGTLSYTPAEGFSGREAFRYRVWDTLNRRSNPATVVIRVK</sequence>
<dbReference type="InterPro" id="IPR050131">
    <property type="entry name" value="Peptidase_S8_subtilisin-like"/>
</dbReference>
<dbReference type="InterPro" id="IPR040853">
    <property type="entry name" value="RapA2_cadherin-like"/>
</dbReference>
<feature type="chain" id="PRO_5047015043" evidence="6">
    <location>
        <begin position="27"/>
        <end position="682"/>
    </location>
</feature>
<dbReference type="Pfam" id="PF17963">
    <property type="entry name" value="Big_9"/>
    <property type="match status" value="1"/>
</dbReference>
<organism evidence="9 10">
    <name type="scientific">Amphritea pacifica</name>
    <dbReference type="NCBI Taxonomy" id="2811233"/>
    <lineage>
        <taxon>Bacteria</taxon>
        <taxon>Pseudomonadati</taxon>
        <taxon>Pseudomonadota</taxon>
        <taxon>Gammaproteobacteria</taxon>
        <taxon>Oceanospirillales</taxon>
        <taxon>Oceanospirillaceae</taxon>
        <taxon>Amphritea</taxon>
    </lineage>
</organism>
<evidence type="ECO:0000256" key="2">
    <source>
        <dbReference type="ARBA" id="ARBA00022670"/>
    </source>
</evidence>
<dbReference type="PROSITE" id="PS51892">
    <property type="entry name" value="SUBTILASE"/>
    <property type="match status" value="1"/>
</dbReference>
<feature type="active site" description="Charge relay system" evidence="5">
    <location>
        <position position="199"/>
    </location>
</feature>
<protein>
    <submittedName>
        <fullName evidence="9">S8 family serine peptidase</fullName>
    </submittedName>
</protein>
<evidence type="ECO:0000256" key="5">
    <source>
        <dbReference type="PROSITE-ProRule" id="PRU01240"/>
    </source>
</evidence>
<dbReference type="PRINTS" id="PR00723">
    <property type="entry name" value="SUBTILISIN"/>
</dbReference>
<comment type="similarity">
    <text evidence="1 5">Belongs to the peptidase S8 family.</text>
</comment>
<gene>
    <name evidence="9" type="ORF">JW498_09135</name>
</gene>
<dbReference type="PANTHER" id="PTHR43806">
    <property type="entry name" value="PEPTIDASE S8"/>
    <property type="match status" value="1"/>
</dbReference>
<dbReference type="InterPro" id="IPR015500">
    <property type="entry name" value="Peptidase_S8_subtilisin-rel"/>
</dbReference>
<dbReference type="EMBL" id="JAFFZP010000011">
    <property type="protein sequence ID" value="MBN0987524.1"/>
    <property type="molecule type" value="Genomic_DNA"/>
</dbReference>
<feature type="domain" description="Peptidase S8/S53" evidence="7">
    <location>
        <begin position="190"/>
        <end position="468"/>
    </location>
</feature>
<dbReference type="InterPro" id="IPR022398">
    <property type="entry name" value="Peptidase_S8_His-AS"/>
</dbReference>
<evidence type="ECO:0000256" key="4">
    <source>
        <dbReference type="ARBA" id="ARBA00022825"/>
    </source>
</evidence>
<reference evidence="9 10" key="1">
    <citation type="submission" date="2021-02" db="EMBL/GenBank/DDBJ databases">
        <title>A novel species of genus Amphritea isolated from a fishpond in China.</title>
        <authorList>
            <person name="Lu H."/>
        </authorList>
    </citation>
    <scope>NUCLEOTIDE SEQUENCE [LARGE SCALE GENOMIC DNA]</scope>
    <source>
        <strain evidence="9 10">RP18W</strain>
    </source>
</reference>
<evidence type="ECO:0000313" key="10">
    <source>
        <dbReference type="Proteomes" id="UP000760472"/>
    </source>
</evidence>
<dbReference type="Proteomes" id="UP000760472">
    <property type="component" value="Unassembled WGS sequence"/>
</dbReference>
<dbReference type="PROSITE" id="PS00136">
    <property type="entry name" value="SUBTILASE_ASP"/>
    <property type="match status" value="1"/>
</dbReference>
<dbReference type="SUPFAM" id="SSF52743">
    <property type="entry name" value="Subtilisin-like"/>
    <property type="match status" value="1"/>
</dbReference>
<dbReference type="RefSeq" id="WP_205213442.1">
    <property type="nucleotide sequence ID" value="NZ_JAFFZP010000011.1"/>
</dbReference>
<comment type="caution">
    <text evidence="9">The sequence shown here is derived from an EMBL/GenBank/DDBJ whole genome shotgun (WGS) entry which is preliminary data.</text>
</comment>
<feature type="domain" description="RapA2 cadherin-like" evidence="8">
    <location>
        <begin position="484"/>
        <end position="548"/>
    </location>
</feature>
<evidence type="ECO:0000256" key="6">
    <source>
        <dbReference type="SAM" id="SignalP"/>
    </source>
</evidence>
<dbReference type="Pfam" id="PF00082">
    <property type="entry name" value="Peptidase_S8"/>
    <property type="match status" value="1"/>
</dbReference>
<evidence type="ECO:0000259" key="8">
    <source>
        <dbReference type="Pfam" id="PF17803"/>
    </source>
</evidence>
<accession>A0ABS2W754</accession>
<evidence type="ECO:0000256" key="1">
    <source>
        <dbReference type="ARBA" id="ARBA00011073"/>
    </source>
</evidence>
<dbReference type="PROSITE" id="PS00137">
    <property type="entry name" value="SUBTILASE_HIS"/>
    <property type="match status" value="1"/>
</dbReference>
<name>A0ABS2W754_9GAMM</name>
<dbReference type="PANTHER" id="PTHR43806:SF11">
    <property type="entry name" value="CEREVISIN-RELATED"/>
    <property type="match status" value="1"/>
</dbReference>
<evidence type="ECO:0000259" key="7">
    <source>
        <dbReference type="Pfam" id="PF00082"/>
    </source>
</evidence>
<dbReference type="Gene3D" id="2.60.40.3440">
    <property type="match status" value="1"/>
</dbReference>
<feature type="active site" description="Charge relay system" evidence="5">
    <location>
        <position position="420"/>
    </location>
</feature>
<feature type="signal peptide" evidence="6">
    <location>
        <begin position="1"/>
        <end position="26"/>
    </location>
</feature>
<proteinExistence type="inferred from homology"/>